<feature type="transmembrane region" description="Helical" evidence="1">
    <location>
        <begin position="273"/>
        <end position="291"/>
    </location>
</feature>
<dbReference type="OMA" id="SSYGCWF"/>
<accession>A0A2N6NSY8</accession>
<keyword evidence="1" id="KW-0812">Transmembrane</keyword>
<feature type="transmembrane region" description="Helical" evidence="1">
    <location>
        <begin position="113"/>
        <end position="131"/>
    </location>
</feature>
<sequence length="309" mass="33026">MLAIRQDGCGYDGNSDLYGVGVRVGLYAQWVAMLLSTVFEPRSEAGLRTTNLIIQLAVFIGLCTESVGATTTSTSGLHPSAAVITQFLLCGSLSSVTGDGVGHLRSISGVARLFFYTALSAYGCWFWFAGIDVMRRRRWREDEGSDGGTASAPAPAPALAPCTSEVAFFGRTSFDGWFRVLGKILSVLGLVVCVALVAYWVYLLVTRFRPGIGRGLAAGNAHGNKKGRPRIELALLALSAGLLVLSAMTVEYLIRVNGVQKVGRADLDSVGQLIPLIAGCMGAALVAWRIVMRGKVLKKRCVFLFGFHL</sequence>
<proteinExistence type="predicted"/>
<gene>
    <name evidence="2" type="ORF">BM221_002835</name>
</gene>
<keyword evidence="1" id="KW-1133">Transmembrane helix</keyword>
<keyword evidence="1" id="KW-0472">Membrane</keyword>
<evidence type="ECO:0000313" key="2">
    <source>
        <dbReference type="EMBL" id="PMB70384.1"/>
    </source>
</evidence>
<name>A0A2N6NSY8_BEABA</name>
<protein>
    <submittedName>
        <fullName evidence="2">Uncharacterized protein</fullName>
    </submittedName>
</protein>
<feature type="transmembrane region" description="Helical" evidence="1">
    <location>
        <begin position="233"/>
        <end position="253"/>
    </location>
</feature>
<reference evidence="2 3" key="1">
    <citation type="journal article" date="2016" name="Appl. Microbiol. Biotechnol.">
        <title>Characterization of T-DNA insertion mutants with decreased virulence in the entomopathogenic fungus Beauveria bassiana JEF-007.</title>
        <authorList>
            <person name="Kim S."/>
            <person name="Lee S.J."/>
            <person name="Nai Y.S."/>
            <person name="Yu J.S."/>
            <person name="Lee M.R."/>
            <person name="Yang Y.T."/>
            <person name="Kim J.S."/>
        </authorList>
    </citation>
    <scope>NUCLEOTIDE SEQUENCE [LARGE SCALE GENOMIC DNA]</scope>
    <source>
        <strain evidence="2 3">JEF-007</strain>
    </source>
</reference>
<organism evidence="2 3">
    <name type="scientific">Beauveria bassiana</name>
    <name type="common">White muscardine disease fungus</name>
    <name type="synonym">Tritirachium shiotae</name>
    <dbReference type="NCBI Taxonomy" id="176275"/>
    <lineage>
        <taxon>Eukaryota</taxon>
        <taxon>Fungi</taxon>
        <taxon>Dikarya</taxon>
        <taxon>Ascomycota</taxon>
        <taxon>Pezizomycotina</taxon>
        <taxon>Sordariomycetes</taxon>
        <taxon>Hypocreomycetidae</taxon>
        <taxon>Hypocreales</taxon>
        <taxon>Cordycipitaceae</taxon>
        <taxon>Beauveria</taxon>
    </lineage>
</organism>
<dbReference type="Proteomes" id="UP000235728">
    <property type="component" value="Unassembled WGS sequence"/>
</dbReference>
<evidence type="ECO:0000256" key="1">
    <source>
        <dbReference type="SAM" id="Phobius"/>
    </source>
</evidence>
<dbReference type="EMBL" id="MRVG01000003">
    <property type="protein sequence ID" value="PMB70384.1"/>
    <property type="molecule type" value="Genomic_DNA"/>
</dbReference>
<comment type="caution">
    <text evidence="2">The sequence shown here is derived from an EMBL/GenBank/DDBJ whole genome shotgun (WGS) entry which is preliminary data.</text>
</comment>
<evidence type="ECO:0000313" key="3">
    <source>
        <dbReference type="Proteomes" id="UP000235728"/>
    </source>
</evidence>
<dbReference type="AlphaFoldDB" id="A0A2N6NSY8"/>
<feature type="transmembrane region" description="Helical" evidence="1">
    <location>
        <begin position="184"/>
        <end position="205"/>
    </location>
</feature>